<evidence type="ECO:0000313" key="3">
    <source>
        <dbReference type="Proteomes" id="UP000262699"/>
    </source>
</evidence>
<dbReference type="CDD" id="cd11339">
    <property type="entry name" value="AmyAc_bac_CMD_like_2"/>
    <property type="match status" value="1"/>
</dbReference>
<dbReference type="SUPFAM" id="SSF51445">
    <property type="entry name" value="(Trans)glycosidases"/>
    <property type="match status" value="1"/>
</dbReference>
<protein>
    <submittedName>
        <fullName evidence="2">Alpha-amylase</fullName>
    </submittedName>
</protein>
<organism evidence="2 3">
    <name type="scientific">Sphingomonas bacterium</name>
    <dbReference type="NCBI Taxonomy" id="1895847"/>
    <lineage>
        <taxon>Bacteria</taxon>
        <taxon>Pseudomonadati</taxon>
        <taxon>Pseudomonadota</taxon>
        <taxon>Alphaproteobacteria</taxon>
        <taxon>Sphingomonadales</taxon>
        <taxon>Sphingomonadaceae</taxon>
        <taxon>Sphingomonas</taxon>
    </lineage>
</organism>
<reference evidence="2 3" key="1">
    <citation type="journal article" date="2018" name="Nat. Biotechnol.">
        <title>A standardized bacterial taxonomy based on genome phylogeny substantially revises the tree of life.</title>
        <authorList>
            <person name="Parks D.H."/>
            <person name="Chuvochina M."/>
            <person name="Waite D.W."/>
            <person name="Rinke C."/>
            <person name="Skarshewski A."/>
            <person name="Chaumeil P.A."/>
            <person name="Hugenholtz P."/>
        </authorList>
    </citation>
    <scope>NUCLEOTIDE SEQUENCE [LARGE SCALE GENOMIC DNA]</scope>
    <source>
        <strain evidence="2">UBA9015</strain>
    </source>
</reference>
<dbReference type="Gene3D" id="2.60.40.1180">
    <property type="entry name" value="Golgi alpha-mannosidase II"/>
    <property type="match status" value="1"/>
</dbReference>
<sequence>MSCGLAIFAAPIAAQEASVRERLPEDEVIYLIMPDRFENADPSNDRGGLAGDRLKTGYDPASKGFYHGGDLKGVLSRLDYIQGLGATAIWLTPVFRNKPVQGAPGKEDAAYHGYWGIDFTDIDPHLGTKADYKALVDAAHARGLKVYFDIVVNHTADVIRYRECPERACDYRGKAAFPYTRRGGLNGSPINPGFAGDQPPNPSAENFARLKDQRFAYTPYLPKGEERAKSPAWLNDIALYHNRGESTFRGESSQYGDFVGLDDVFTENPRVVAGMIELYGSWIDEFGMDGFRIDTARHVNSEFWQAFVPAMQARARARGIPNFHIFGEVMEFQPGELARFTHIDGLPSVNDFALQGALVEAIAKDGPTDAVTNVFRGDVLYKDGEARARQLVTLTGNHDVYRFARAVMLARPTASPEEVQKRVLLAHAVVLTARGVPALYYGDEQGFTGMGDGQGPVDQDSREDMFATKTATYAKAPRLAPTQSRAGDHFDTAHPLYRAIADLVAIRKKDPALRHGRQVSRASGHKPGLLAFSRIDDDHETLVVFNTSTARIDDAVIVEPSSNRWQSLHGQCEPTSAAPGSVRVRIEPLDYIVCRAEAPSKQ</sequence>
<proteinExistence type="predicted"/>
<dbReference type="SMART" id="SM00642">
    <property type="entry name" value="Aamy"/>
    <property type="match status" value="1"/>
</dbReference>
<dbReference type="InterPro" id="IPR006047">
    <property type="entry name" value="GH13_cat_dom"/>
</dbReference>
<dbReference type="AlphaFoldDB" id="A0A3D0WB91"/>
<dbReference type="InterPro" id="IPR013780">
    <property type="entry name" value="Glyco_hydro_b"/>
</dbReference>
<dbReference type="PANTHER" id="PTHR10357:SF209">
    <property type="entry name" value="PERIPLASMIC ALPHA-AMYLASE"/>
    <property type="match status" value="1"/>
</dbReference>
<accession>A0A3D0WB91</accession>
<evidence type="ECO:0000259" key="1">
    <source>
        <dbReference type="SMART" id="SM00642"/>
    </source>
</evidence>
<dbReference type="PANTHER" id="PTHR10357">
    <property type="entry name" value="ALPHA-AMYLASE FAMILY MEMBER"/>
    <property type="match status" value="1"/>
</dbReference>
<name>A0A3D0WB91_9SPHN</name>
<dbReference type="EMBL" id="DOYJ01000202">
    <property type="protein sequence ID" value="HCB75930.1"/>
    <property type="molecule type" value="Genomic_DNA"/>
</dbReference>
<dbReference type="Pfam" id="PF00128">
    <property type="entry name" value="Alpha-amylase"/>
    <property type="match status" value="1"/>
</dbReference>
<dbReference type="Gene3D" id="3.20.20.80">
    <property type="entry name" value="Glycosidases"/>
    <property type="match status" value="2"/>
</dbReference>
<feature type="domain" description="Glycosyl hydrolase family 13 catalytic" evidence="1">
    <location>
        <begin position="31"/>
        <end position="507"/>
    </location>
</feature>
<dbReference type="GO" id="GO:0005975">
    <property type="term" value="P:carbohydrate metabolic process"/>
    <property type="evidence" value="ECO:0007669"/>
    <property type="project" value="InterPro"/>
</dbReference>
<evidence type="ECO:0000313" key="2">
    <source>
        <dbReference type="EMBL" id="HCB75930.1"/>
    </source>
</evidence>
<dbReference type="InterPro" id="IPR017853">
    <property type="entry name" value="GH"/>
</dbReference>
<dbReference type="GO" id="GO:0005509">
    <property type="term" value="F:calcium ion binding"/>
    <property type="evidence" value="ECO:0007669"/>
    <property type="project" value="InterPro"/>
</dbReference>
<comment type="caution">
    <text evidence="2">The sequence shown here is derived from an EMBL/GenBank/DDBJ whole genome shotgun (WGS) entry which is preliminary data.</text>
</comment>
<gene>
    <name evidence="2" type="ORF">DEP91_07110</name>
</gene>
<dbReference type="GO" id="GO:0004556">
    <property type="term" value="F:alpha-amylase activity"/>
    <property type="evidence" value="ECO:0007669"/>
    <property type="project" value="InterPro"/>
</dbReference>
<dbReference type="Proteomes" id="UP000262699">
    <property type="component" value="Unassembled WGS sequence"/>
</dbReference>